<feature type="region of interest" description="Disordered" evidence="4">
    <location>
        <begin position="575"/>
        <end position="599"/>
    </location>
</feature>
<dbReference type="EMBL" id="JAZDUA010000289">
    <property type="protein sequence ID" value="KAK7862090.1"/>
    <property type="molecule type" value="Genomic_DNA"/>
</dbReference>
<proteinExistence type="predicted"/>
<dbReference type="CDD" id="cd11874">
    <property type="entry name" value="SH3_CD2AP-like_2"/>
    <property type="match status" value="1"/>
</dbReference>
<dbReference type="PANTHER" id="PTHR14167:SF92">
    <property type="entry name" value="CIN85 AND CD2AP RELATED, ISOFORM J"/>
    <property type="match status" value="1"/>
</dbReference>
<feature type="region of interest" description="Disordered" evidence="4">
    <location>
        <begin position="380"/>
        <end position="408"/>
    </location>
</feature>
<reference evidence="6 7" key="1">
    <citation type="submission" date="2024-03" db="EMBL/GenBank/DDBJ databases">
        <title>The genome assembly and annotation of the cricket Gryllus longicercus Weissman &amp; Gray.</title>
        <authorList>
            <person name="Szrajer S."/>
            <person name="Gray D."/>
            <person name="Ylla G."/>
        </authorList>
    </citation>
    <scope>NUCLEOTIDE SEQUENCE [LARGE SCALE GENOMIC DNA]</scope>
    <source>
        <strain evidence="6">DAG 2021-001</strain>
        <tissue evidence="6">Whole body minus gut</tissue>
    </source>
</reference>
<dbReference type="SMART" id="SM00326">
    <property type="entry name" value="SH3"/>
    <property type="match status" value="3"/>
</dbReference>
<evidence type="ECO:0000256" key="1">
    <source>
        <dbReference type="ARBA" id="ARBA00022443"/>
    </source>
</evidence>
<feature type="region of interest" description="Disordered" evidence="4">
    <location>
        <begin position="504"/>
        <end position="537"/>
    </location>
</feature>
<dbReference type="InterPro" id="IPR001452">
    <property type="entry name" value="SH3_domain"/>
</dbReference>
<dbReference type="GO" id="GO:0007015">
    <property type="term" value="P:actin filament organization"/>
    <property type="evidence" value="ECO:0007669"/>
    <property type="project" value="TreeGrafter"/>
</dbReference>
<dbReference type="PRINTS" id="PR00499">
    <property type="entry name" value="P67PHOX"/>
</dbReference>
<dbReference type="Gene3D" id="2.30.30.40">
    <property type="entry name" value="SH3 Domains"/>
    <property type="match status" value="3"/>
</dbReference>
<feature type="compositionally biased region" description="Basic and acidic residues" evidence="4">
    <location>
        <begin position="241"/>
        <end position="250"/>
    </location>
</feature>
<evidence type="ECO:0000313" key="7">
    <source>
        <dbReference type="Proteomes" id="UP001378592"/>
    </source>
</evidence>
<feature type="region of interest" description="Disordered" evidence="4">
    <location>
        <begin position="241"/>
        <end position="335"/>
    </location>
</feature>
<feature type="compositionally biased region" description="Low complexity" evidence="4">
    <location>
        <begin position="528"/>
        <end position="537"/>
    </location>
</feature>
<dbReference type="Pfam" id="PF00018">
    <property type="entry name" value="SH3_1"/>
    <property type="match status" value="1"/>
</dbReference>
<feature type="region of interest" description="Disordered" evidence="4">
    <location>
        <begin position="138"/>
        <end position="175"/>
    </location>
</feature>
<sequence length="663" mass="72624">MVETNRLEAMVEFEYIAQEQDELTIHKGDIIKDIKTQPGGWWEGTLGDKRGMFPDNFVRVLADSTKHNASPPVTLRTVSGRRCKVLFSYQPVNEDELQLEVNDVIDIIGEVEEGWWKGKLRDAVGVFPSNFVTEISDCPADSSSQASGSSHKRNSRVLCDSDNRPSLSSDSSQAEAGKTVKEMCRVLFPYEAANKDELTLKEGDIIMILSKEVADKGWWKGELRGRVGVFPDNFVEIIQEEVSKKPERPPSKSQLSTTNRIRDTITKPSAPSTCKSEPADVVANRKSQDEKPPFPPVPGKKPQLPPPIKKPQRIAVSPGSVPGGVKHQDHEPSLSDLVDGIGSSRIAQSSNYGVPKGNREEVPEFDNVERSAMLNHPTASRVKAPRRRLPTNVHSRESETPVGLMNGSALGSSQEEDLIMKNNGIPSRLWENKSKAPWMEELKMNQAKKSGPLKSPSSISSIHSSSIPDQPSVPETLPISSTARHSISGEINIPGVSDISLKSSLSGGGKIKKDISSDRQQTPHVNESSGALTKSHSLSSSIVLGSEEVSDMNQAHQNLKSSMKSVIHPPVMSSSNVPPKAEGAVGDSSASPALSHSHGTTIPSIQYLELMDKIVKLEKSLEQQRATFTQAIKEVTEKLNEERNRRTHLEQELDKLTNLVTQV</sequence>
<dbReference type="GO" id="GO:0016477">
    <property type="term" value="P:cell migration"/>
    <property type="evidence" value="ECO:0007669"/>
    <property type="project" value="TreeGrafter"/>
</dbReference>
<evidence type="ECO:0000256" key="3">
    <source>
        <dbReference type="SAM" id="Coils"/>
    </source>
</evidence>
<dbReference type="PROSITE" id="PS50002">
    <property type="entry name" value="SH3"/>
    <property type="match status" value="3"/>
</dbReference>
<evidence type="ECO:0000313" key="6">
    <source>
        <dbReference type="EMBL" id="KAK7862090.1"/>
    </source>
</evidence>
<dbReference type="InterPro" id="IPR050384">
    <property type="entry name" value="Endophilin_SH3RF"/>
</dbReference>
<organism evidence="6 7">
    <name type="scientific">Gryllus longicercus</name>
    <dbReference type="NCBI Taxonomy" id="2509291"/>
    <lineage>
        <taxon>Eukaryota</taxon>
        <taxon>Metazoa</taxon>
        <taxon>Ecdysozoa</taxon>
        <taxon>Arthropoda</taxon>
        <taxon>Hexapoda</taxon>
        <taxon>Insecta</taxon>
        <taxon>Pterygota</taxon>
        <taxon>Neoptera</taxon>
        <taxon>Polyneoptera</taxon>
        <taxon>Orthoptera</taxon>
        <taxon>Ensifera</taxon>
        <taxon>Gryllidea</taxon>
        <taxon>Grylloidea</taxon>
        <taxon>Gryllidae</taxon>
        <taxon>Gryllinae</taxon>
        <taxon>Gryllus</taxon>
    </lineage>
</organism>
<feature type="compositionally biased region" description="Low complexity" evidence="4">
    <location>
        <begin position="448"/>
        <end position="468"/>
    </location>
</feature>
<dbReference type="SUPFAM" id="SSF50044">
    <property type="entry name" value="SH3-domain"/>
    <property type="match status" value="3"/>
</dbReference>
<dbReference type="CDD" id="cd11875">
    <property type="entry name" value="SH3_CD2AP-like_3"/>
    <property type="match status" value="1"/>
</dbReference>
<evidence type="ECO:0000256" key="4">
    <source>
        <dbReference type="SAM" id="MobiDB-lite"/>
    </source>
</evidence>
<dbReference type="Pfam" id="PF14604">
    <property type="entry name" value="SH3_9"/>
    <property type="match status" value="2"/>
</dbReference>
<feature type="coiled-coil region" evidence="3">
    <location>
        <begin position="607"/>
        <end position="659"/>
    </location>
</feature>
<dbReference type="AlphaFoldDB" id="A0AAN9VBX1"/>
<name>A0AAN9VBX1_9ORTH</name>
<gene>
    <name evidence="6" type="ORF">R5R35_011504</name>
</gene>
<dbReference type="CDD" id="cd11873">
    <property type="entry name" value="SH3_CD2AP-like_1"/>
    <property type="match status" value="1"/>
</dbReference>
<keyword evidence="1 2" id="KW-0728">SH3 domain</keyword>
<feature type="domain" description="SH3" evidence="5">
    <location>
        <begin position="78"/>
        <end position="137"/>
    </location>
</feature>
<evidence type="ECO:0000256" key="2">
    <source>
        <dbReference type="PROSITE-ProRule" id="PRU00192"/>
    </source>
</evidence>
<dbReference type="InterPro" id="IPR036028">
    <property type="entry name" value="SH3-like_dom_sf"/>
</dbReference>
<keyword evidence="3" id="KW-0175">Coiled coil</keyword>
<feature type="region of interest" description="Disordered" evidence="4">
    <location>
        <begin position="446"/>
        <end position="478"/>
    </location>
</feature>
<dbReference type="PANTHER" id="PTHR14167">
    <property type="entry name" value="SH3 DOMAIN-CONTAINING"/>
    <property type="match status" value="1"/>
</dbReference>
<comment type="caution">
    <text evidence="6">The sequence shown here is derived from an EMBL/GenBank/DDBJ whole genome shotgun (WGS) entry which is preliminary data.</text>
</comment>
<dbReference type="PRINTS" id="PR00452">
    <property type="entry name" value="SH3DOMAIN"/>
</dbReference>
<dbReference type="GO" id="GO:0016192">
    <property type="term" value="P:vesicle-mediated transport"/>
    <property type="evidence" value="ECO:0007669"/>
    <property type="project" value="UniProtKB-ARBA"/>
</dbReference>
<keyword evidence="7" id="KW-1185">Reference proteome</keyword>
<dbReference type="FunFam" id="2.30.30.40:FF:000072">
    <property type="entry name" value="Unconventional Myosin IB"/>
    <property type="match status" value="1"/>
</dbReference>
<dbReference type="Proteomes" id="UP001378592">
    <property type="component" value="Unassembled WGS sequence"/>
</dbReference>
<feature type="domain" description="SH3" evidence="5">
    <location>
        <begin position="2"/>
        <end position="63"/>
    </location>
</feature>
<feature type="compositionally biased region" description="Pro residues" evidence="4">
    <location>
        <begin position="293"/>
        <end position="309"/>
    </location>
</feature>
<feature type="domain" description="SH3" evidence="5">
    <location>
        <begin position="179"/>
        <end position="240"/>
    </location>
</feature>
<accession>A0AAN9VBX1</accession>
<protein>
    <recommendedName>
        <fullName evidence="5">SH3 domain-containing protein</fullName>
    </recommendedName>
</protein>
<feature type="compositionally biased region" description="Polar residues" evidence="4">
    <location>
        <begin position="266"/>
        <end position="275"/>
    </location>
</feature>
<evidence type="ECO:0000259" key="5">
    <source>
        <dbReference type="PROSITE" id="PS50002"/>
    </source>
</evidence>
<feature type="compositionally biased region" description="Polar residues" evidence="4">
    <location>
        <begin position="588"/>
        <end position="599"/>
    </location>
</feature>